<keyword evidence="1" id="KW-0808">Transferase</keyword>
<dbReference type="SUPFAM" id="SSF53335">
    <property type="entry name" value="S-adenosyl-L-methionine-dependent methyltransferases"/>
    <property type="match status" value="1"/>
</dbReference>
<dbReference type="Gene3D" id="3.40.50.150">
    <property type="entry name" value="Vaccinia Virus protein VP39"/>
    <property type="match status" value="1"/>
</dbReference>
<name>A0ABX1N5M0_9RHOO</name>
<organism evidence="1 2">
    <name type="scientific">Aromatoleum buckelii</name>
    <dbReference type="NCBI Taxonomy" id="200254"/>
    <lineage>
        <taxon>Bacteria</taxon>
        <taxon>Pseudomonadati</taxon>
        <taxon>Pseudomonadota</taxon>
        <taxon>Betaproteobacteria</taxon>
        <taxon>Rhodocyclales</taxon>
        <taxon>Rhodocyclaceae</taxon>
        <taxon>Aromatoleum</taxon>
    </lineage>
</organism>
<dbReference type="Proteomes" id="UP000601990">
    <property type="component" value="Unassembled WGS sequence"/>
</dbReference>
<gene>
    <name evidence="1" type="ORF">GO608_14585</name>
</gene>
<reference evidence="1" key="1">
    <citation type="submission" date="2019-12" db="EMBL/GenBank/DDBJ databases">
        <title>Comparative genomics gives insights into the taxonomy of the Azoarcus-Aromatoleum group and reveals separate origins of nif in the plant-associated Azoarcus and non-plant-associated Aromatoleum sub-groups.</title>
        <authorList>
            <person name="Lafos M."/>
            <person name="Maluk M."/>
            <person name="Batista M."/>
            <person name="Junghare M."/>
            <person name="Carmona M."/>
            <person name="Faoro H."/>
            <person name="Cruz L.M."/>
            <person name="Battistoni F."/>
            <person name="De Souza E."/>
            <person name="Pedrosa F."/>
            <person name="Chen W.-M."/>
            <person name="Poole P.S."/>
            <person name="Dixon R.A."/>
            <person name="James E.K."/>
        </authorList>
    </citation>
    <scope>NUCLEOTIDE SEQUENCE</scope>
    <source>
        <strain evidence="1">U120</strain>
    </source>
</reference>
<dbReference type="InterPro" id="IPR029063">
    <property type="entry name" value="SAM-dependent_MTases_sf"/>
</dbReference>
<keyword evidence="2" id="KW-1185">Reference proteome</keyword>
<sequence>MTAPPDSAVADPSAWVARFATLIPAGGRVLDFACGRGRHARWLARHGWEVEAVDRDAAALATFAGEPRVSVAQVDLENGDWPYGTACFDAIVVTNYLYRPRLELLLDCLAADGVLIYETFMLGNERFGRPGNPEFLLRPGELLERLAGDYTIVAFEQGEVARPRPAVVQRVCAVKGQGITVLPDRPPE</sequence>
<keyword evidence="1" id="KW-0489">Methyltransferase</keyword>
<dbReference type="CDD" id="cd02440">
    <property type="entry name" value="AdoMet_MTases"/>
    <property type="match status" value="1"/>
</dbReference>
<proteinExistence type="predicted"/>
<dbReference type="GO" id="GO:0008168">
    <property type="term" value="F:methyltransferase activity"/>
    <property type="evidence" value="ECO:0007669"/>
    <property type="project" value="UniProtKB-KW"/>
</dbReference>
<comment type="caution">
    <text evidence="1">The sequence shown here is derived from an EMBL/GenBank/DDBJ whole genome shotgun (WGS) entry which is preliminary data.</text>
</comment>
<protein>
    <submittedName>
        <fullName evidence="1">Methyltransferase domain-containing protein</fullName>
    </submittedName>
</protein>
<accession>A0ABX1N5M0</accession>
<evidence type="ECO:0000313" key="2">
    <source>
        <dbReference type="Proteomes" id="UP000601990"/>
    </source>
</evidence>
<evidence type="ECO:0000313" key="1">
    <source>
        <dbReference type="EMBL" id="NMF94553.1"/>
    </source>
</evidence>
<dbReference type="GO" id="GO:0032259">
    <property type="term" value="P:methylation"/>
    <property type="evidence" value="ECO:0007669"/>
    <property type="project" value="UniProtKB-KW"/>
</dbReference>
<dbReference type="EMBL" id="WTVH01000032">
    <property type="protein sequence ID" value="NMF94553.1"/>
    <property type="molecule type" value="Genomic_DNA"/>
</dbReference>
<dbReference type="Pfam" id="PF13489">
    <property type="entry name" value="Methyltransf_23"/>
    <property type="match status" value="1"/>
</dbReference>
<dbReference type="RefSeq" id="WP_169199775.1">
    <property type="nucleotide sequence ID" value="NZ_WTVH02000010.1"/>
</dbReference>